<accession>A0ABZ1W0S0</accession>
<evidence type="ECO:0000313" key="2">
    <source>
        <dbReference type="Proteomes" id="UP001432014"/>
    </source>
</evidence>
<dbReference type="RefSeq" id="WP_329493007.1">
    <property type="nucleotide sequence ID" value="NZ_CP108460.1"/>
</dbReference>
<gene>
    <name evidence="1" type="ORF">OG469_02070</name>
</gene>
<organism evidence="1 2">
    <name type="scientific">Kitasatospora herbaricolor</name>
    <dbReference type="NCBI Taxonomy" id="68217"/>
    <lineage>
        <taxon>Bacteria</taxon>
        <taxon>Bacillati</taxon>
        <taxon>Actinomycetota</taxon>
        <taxon>Actinomycetes</taxon>
        <taxon>Kitasatosporales</taxon>
        <taxon>Streptomycetaceae</taxon>
        <taxon>Kitasatospora</taxon>
    </lineage>
</organism>
<proteinExistence type="predicted"/>
<protein>
    <submittedName>
        <fullName evidence="1">Prevent-host-death family protein</fullName>
    </submittedName>
</protein>
<name>A0ABZ1W0S0_9ACTN</name>
<evidence type="ECO:0000313" key="1">
    <source>
        <dbReference type="EMBL" id="WUS54396.1"/>
    </source>
</evidence>
<dbReference type="EMBL" id="CP108482">
    <property type="protein sequence ID" value="WUS54396.1"/>
    <property type="molecule type" value="Genomic_DNA"/>
</dbReference>
<reference evidence="1 2" key="1">
    <citation type="submission" date="2022-10" db="EMBL/GenBank/DDBJ databases">
        <title>The complete genomes of actinobacterial strains from the NBC collection.</title>
        <authorList>
            <person name="Joergensen T.S."/>
            <person name="Alvarez Arevalo M."/>
            <person name="Sterndorff E.B."/>
            <person name="Faurdal D."/>
            <person name="Vuksanovic O."/>
            <person name="Mourched A.-S."/>
            <person name="Charusanti P."/>
            <person name="Shaw S."/>
            <person name="Blin K."/>
            <person name="Weber T."/>
        </authorList>
    </citation>
    <scope>NUCLEOTIDE SEQUENCE [LARGE SCALE GENOMIC DNA]</scope>
    <source>
        <strain evidence="1 2">NBC_01247</strain>
    </source>
</reference>
<keyword evidence="2" id="KW-1185">Reference proteome</keyword>
<sequence>MAALEDALALAHYRERQTSTSRTVTAHDDVRALLGLERG</sequence>
<dbReference type="Proteomes" id="UP001432014">
    <property type="component" value="Chromosome"/>
</dbReference>